<sequence>MLTAARPSASARATAAAAVLDALDWADAHVLGISKGGVVAQFLAVRHPARVRTPTSVMSFSSLEIGNRSWPEGIMVPDLAASMRAAVAAMRSPGFPADEEFLENTLRIKRERGWDLPRALWPAIVAEVRALADRAR</sequence>
<organism evidence="1 2">
    <name type="scientific">Kutzneria viridogrisea</name>
    <dbReference type="NCBI Taxonomy" id="47990"/>
    <lineage>
        <taxon>Bacteria</taxon>
        <taxon>Bacillati</taxon>
        <taxon>Actinomycetota</taxon>
        <taxon>Actinomycetes</taxon>
        <taxon>Pseudonocardiales</taxon>
        <taxon>Pseudonocardiaceae</taxon>
        <taxon>Kutzneria</taxon>
    </lineage>
</organism>
<gene>
    <name evidence="1" type="ORF">BC739_003244</name>
</gene>
<dbReference type="SUPFAM" id="SSF53474">
    <property type="entry name" value="alpha/beta-Hydrolases"/>
    <property type="match status" value="1"/>
</dbReference>
<reference evidence="1 2" key="1">
    <citation type="submission" date="2020-08" db="EMBL/GenBank/DDBJ databases">
        <title>Genomic Encyclopedia of Archaeal and Bacterial Type Strains, Phase II (KMG-II): from individual species to whole genera.</title>
        <authorList>
            <person name="Goeker M."/>
        </authorList>
    </citation>
    <scope>NUCLEOTIDE SEQUENCE [LARGE SCALE GENOMIC DNA]</scope>
    <source>
        <strain evidence="1 2">DSM 43850</strain>
    </source>
</reference>
<evidence type="ECO:0000313" key="2">
    <source>
        <dbReference type="Proteomes" id="UP000517916"/>
    </source>
</evidence>
<dbReference type="RefSeq" id="WP_182837937.1">
    <property type="nucleotide sequence ID" value="NZ_BAAABQ010000009.1"/>
</dbReference>
<dbReference type="EMBL" id="JACJID010000002">
    <property type="protein sequence ID" value="MBA8926045.1"/>
    <property type="molecule type" value="Genomic_DNA"/>
</dbReference>
<dbReference type="Gene3D" id="3.40.50.1820">
    <property type="entry name" value="alpha/beta hydrolase"/>
    <property type="match status" value="1"/>
</dbReference>
<evidence type="ECO:0000313" key="1">
    <source>
        <dbReference type="EMBL" id="MBA8926045.1"/>
    </source>
</evidence>
<proteinExistence type="predicted"/>
<dbReference type="Proteomes" id="UP000517916">
    <property type="component" value="Unassembled WGS sequence"/>
</dbReference>
<protein>
    <submittedName>
        <fullName evidence="1">Pimeloyl-ACP methyl ester carboxylesterase</fullName>
    </submittedName>
</protein>
<name>A0ABR6BGP5_9PSEU</name>
<comment type="caution">
    <text evidence="1">The sequence shown here is derived from an EMBL/GenBank/DDBJ whole genome shotgun (WGS) entry which is preliminary data.</text>
</comment>
<accession>A0ABR6BGP5</accession>
<keyword evidence="2" id="KW-1185">Reference proteome</keyword>
<dbReference type="InterPro" id="IPR029058">
    <property type="entry name" value="AB_hydrolase_fold"/>
</dbReference>